<keyword evidence="2" id="KW-1185">Reference proteome</keyword>
<dbReference type="EMBL" id="JAVDQG010000005">
    <property type="protein sequence ID" value="MDR6226438.1"/>
    <property type="molecule type" value="Genomic_DNA"/>
</dbReference>
<name>A0ABU1INU6_9BACL</name>
<proteinExistence type="predicted"/>
<protein>
    <submittedName>
        <fullName evidence="1">Uncharacterized protein</fullName>
    </submittedName>
</protein>
<gene>
    <name evidence="1" type="ORF">JOE21_002445</name>
</gene>
<comment type="caution">
    <text evidence="1">The sequence shown here is derived from an EMBL/GenBank/DDBJ whole genome shotgun (WGS) entry which is preliminary data.</text>
</comment>
<sequence>MELFRALICSFALFVPVKALEVWLERRWRQ</sequence>
<accession>A0ABU1INU6</accession>
<organism evidence="1 2">
    <name type="scientific">Desmospora profundinema</name>
    <dbReference type="NCBI Taxonomy" id="1571184"/>
    <lineage>
        <taxon>Bacteria</taxon>
        <taxon>Bacillati</taxon>
        <taxon>Bacillota</taxon>
        <taxon>Bacilli</taxon>
        <taxon>Bacillales</taxon>
        <taxon>Thermoactinomycetaceae</taxon>
        <taxon>Desmospora</taxon>
    </lineage>
</organism>
<evidence type="ECO:0000313" key="2">
    <source>
        <dbReference type="Proteomes" id="UP001185012"/>
    </source>
</evidence>
<reference evidence="1 2" key="1">
    <citation type="submission" date="2023-07" db="EMBL/GenBank/DDBJ databases">
        <title>Genomic Encyclopedia of Type Strains, Phase IV (KMG-IV): sequencing the most valuable type-strain genomes for metagenomic binning, comparative biology and taxonomic classification.</title>
        <authorList>
            <person name="Goeker M."/>
        </authorList>
    </citation>
    <scope>NUCLEOTIDE SEQUENCE [LARGE SCALE GENOMIC DNA]</scope>
    <source>
        <strain evidence="1 2">DSM 45903</strain>
    </source>
</reference>
<dbReference type="Proteomes" id="UP001185012">
    <property type="component" value="Unassembled WGS sequence"/>
</dbReference>
<evidence type="ECO:0000313" key="1">
    <source>
        <dbReference type="EMBL" id="MDR6226438.1"/>
    </source>
</evidence>